<accession>A0A369T4N7</accession>
<dbReference type="AlphaFoldDB" id="A0A369T4N7"/>
<organism evidence="1 2">
    <name type="scientific">Ferruginivarius sediminum</name>
    <dbReference type="NCBI Taxonomy" id="2661937"/>
    <lineage>
        <taxon>Bacteria</taxon>
        <taxon>Pseudomonadati</taxon>
        <taxon>Pseudomonadota</taxon>
        <taxon>Alphaproteobacteria</taxon>
        <taxon>Rhodospirillales</taxon>
        <taxon>Rhodospirillaceae</taxon>
        <taxon>Ferruginivarius</taxon>
    </lineage>
</organism>
<evidence type="ECO:0000313" key="2">
    <source>
        <dbReference type="Proteomes" id="UP000253941"/>
    </source>
</evidence>
<comment type="caution">
    <text evidence="1">The sequence shown here is derived from an EMBL/GenBank/DDBJ whole genome shotgun (WGS) entry which is preliminary data.</text>
</comment>
<name>A0A369T4N7_9PROT</name>
<protein>
    <submittedName>
        <fullName evidence="1">Uncharacterized protein</fullName>
    </submittedName>
</protein>
<reference evidence="1 2" key="1">
    <citation type="submission" date="2018-07" db="EMBL/GenBank/DDBJ databases">
        <title>Venubactetium sediminum gen. nov., sp. nov., isolated from a marine solar saltern.</title>
        <authorList>
            <person name="Wang S."/>
        </authorList>
    </citation>
    <scope>NUCLEOTIDE SEQUENCE [LARGE SCALE GENOMIC DNA]</scope>
    <source>
        <strain evidence="1 2">WD2A32</strain>
    </source>
</reference>
<dbReference type="Proteomes" id="UP000253941">
    <property type="component" value="Unassembled WGS sequence"/>
</dbReference>
<proteinExistence type="predicted"/>
<sequence length="146" mass="15936">MDWYLRALGVTDGSVREALIAAAAREPLRDPGDTASAILAVRRLVALRSAIAFGRPEPRSPEDEAAAILAFVLSGAIRSCPQALIDARGHTGRWLQQLYDELPGPVPAERRTPMPVQSLRTIPVYGRLRAFLARLRLPFAARQQSG</sequence>
<evidence type="ECO:0000313" key="1">
    <source>
        <dbReference type="EMBL" id="RDD60289.1"/>
    </source>
</evidence>
<keyword evidence="2" id="KW-1185">Reference proteome</keyword>
<gene>
    <name evidence="1" type="ORF">DRB17_18795</name>
</gene>
<dbReference type="EMBL" id="QPMH01000031">
    <property type="protein sequence ID" value="RDD60289.1"/>
    <property type="molecule type" value="Genomic_DNA"/>
</dbReference>